<dbReference type="AlphaFoldDB" id="A0A1G5K3W2"/>
<dbReference type="EMBL" id="FMVF01000019">
    <property type="protein sequence ID" value="SCY94718.1"/>
    <property type="molecule type" value="Genomic_DNA"/>
</dbReference>
<organism evidence="1 2">
    <name type="scientific">Flavobacterium caeni</name>
    <dbReference type="NCBI Taxonomy" id="490189"/>
    <lineage>
        <taxon>Bacteria</taxon>
        <taxon>Pseudomonadati</taxon>
        <taxon>Bacteroidota</taxon>
        <taxon>Flavobacteriia</taxon>
        <taxon>Flavobacteriales</taxon>
        <taxon>Flavobacteriaceae</taxon>
        <taxon>Flavobacterium</taxon>
    </lineage>
</organism>
<reference evidence="1 2" key="1">
    <citation type="submission" date="2016-10" db="EMBL/GenBank/DDBJ databases">
        <authorList>
            <person name="de Groot N.N."/>
        </authorList>
    </citation>
    <scope>NUCLEOTIDE SEQUENCE [LARGE SCALE GENOMIC DNA]</scope>
    <source>
        <strain evidence="1 2">CGMCC 1.7031</strain>
    </source>
</reference>
<gene>
    <name evidence="1" type="ORF">SAMN02927903_03048</name>
</gene>
<dbReference type="OrthoDB" id="9925054at2"/>
<evidence type="ECO:0000313" key="1">
    <source>
        <dbReference type="EMBL" id="SCY94718.1"/>
    </source>
</evidence>
<evidence type="ECO:0000313" key="2">
    <source>
        <dbReference type="Proteomes" id="UP000199354"/>
    </source>
</evidence>
<name>A0A1G5K3W2_9FLAO</name>
<dbReference type="Proteomes" id="UP000199354">
    <property type="component" value="Unassembled WGS sequence"/>
</dbReference>
<keyword evidence="2" id="KW-1185">Reference proteome</keyword>
<proteinExistence type="predicted"/>
<dbReference type="RefSeq" id="WP_091146317.1">
    <property type="nucleotide sequence ID" value="NZ_FMVF01000019.1"/>
</dbReference>
<protein>
    <submittedName>
        <fullName evidence="1">Uncharacterized protein</fullName>
    </submittedName>
</protein>
<dbReference type="STRING" id="490189.SAMN02927903_03048"/>
<sequence length="121" mass="13409">MIAIGMMAVTAFASTPMPEKNQKATLELKYASIEIVADVLPTYVLTVEAVGTFVVSYDAPFVTRKNSEPFKLCAIVTDVGWSCLPEQNRKVPYVEKLNAAYLIDHEKNLRELGITSARHDC</sequence>
<accession>A0A1G5K3W2</accession>